<evidence type="ECO:0000313" key="5">
    <source>
        <dbReference type="Proteomes" id="UP000184488"/>
    </source>
</evidence>
<protein>
    <submittedName>
        <fullName evidence="4">Response regulator receiver domain-containing protein</fullName>
    </submittedName>
</protein>
<proteinExistence type="predicted"/>
<dbReference type="PROSITE" id="PS50110">
    <property type="entry name" value="RESPONSE_REGULATORY"/>
    <property type="match status" value="1"/>
</dbReference>
<dbReference type="SUPFAM" id="SSF52172">
    <property type="entry name" value="CheY-like"/>
    <property type="match status" value="1"/>
</dbReference>
<dbReference type="GO" id="GO:0005829">
    <property type="term" value="C:cytosol"/>
    <property type="evidence" value="ECO:0007669"/>
    <property type="project" value="TreeGrafter"/>
</dbReference>
<dbReference type="AlphaFoldDB" id="A0A1M6GWQ3"/>
<evidence type="ECO:0000256" key="1">
    <source>
        <dbReference type="ARBA" id="ARBA00023125"/>
    </source>
</evidence>
<dbReference type="EMBL" id="FQZI01000006">
    <property type="protein sequence ID" value="SHJ14364.1"/>
    <property type="molecule type" value="Genomic_DNA"/>
</dbReference>
<evidence type="ECO:0000256" key="2">
    <source>
        <dbReference type="PROSITE-ProRule" id="PRU00169"/>
    </source>
</evidence>
<accession>A0A1M6GWQ3</accession>
<evidence type="ECO:0000259" key="3">
    <source>
        <dbReference type="PROSITE" id="PS50110"/>
    </source>
</evidence>
<keyword evidence="1" id="KW-0238">DNA-binding</keyword>
<dbReference type="STRING" id="415425.SAMN05444363_2771"/>
<name>A0A1M6GWQ3_9FLAO</name>
<keyword evidence="2" id="KW-0597">Phosphoprotein</keyword>
<gene>
    <name evidence="4" type="ORF">SAMN05444363_2771</name>
</gene>
<feature type="domain" description="Response regulatory" evidence="3">
    <location>
        <begin position="2"/>
        <end position="119"/>
    </location>
</feature>
<dbReference type="GO" id="GO:0000156">
    <property type="term" value="F:phosphorelay response regulator activity"/>
    <property type="evidence" value="ECO:0007669"/>
    <property type="project" value="TreeGrafter"/>
</dbReference>
<reference evidence="5" key="1">
    <citation type="submission" date="2016-11" db="EMBL/GenBank/DDBJ databases">
        <authorList>
            <person name="Varghese N."/>
            <person name="Submissions S."/>
        </authorList>
    </citation>
    <scope>NUCLEOTIDE SEQUENCE [LARGE SCALE GENOMIC DNA]</scope>
    <source>
        <strain evidence="5">DSM 18829</strain>
    </source>
</reference>
<dbReference type="GO" id="GO:0006355">
    <property type="term" value="P:regulation of DNA-templated transcription"/>
    <property type="evidence" value="ECO:0007669"/>
    <property type="project" value="TreeGrafter"/>
</dbReference>
<dbReference type="GO" id="GO:0032993">
    <property type="term" value="C:protein-DNA complex"/>
    <property type="evidence" value="ECO:0007669"/>
    <property type="project" value="TreeGrafter"/>
</dbReference>
<dbReference type="InterPro" id="IPR001789">
    <property type="entry name" value="Sig_transdc_resp-reg_receiver"/>
</dbReference>
<dbReference type="OrthoDB" id="9789181at2"/>
<sequence>MRIVIIEDEDMLRKSLAFFIKSKGFEVEEFDNGLDAIDFIKQNHSNIDVVITDLNLPFAGGKQVIHTCKQIHESKIKVIVLTSSSVENTELEVFDLGADEFVAKPFSPSVLLKRIEKLTS</sequence>
<dbReference type="CDD" id="cd00156">
    <property type="entry name" value="REC"/>
    <property type="match status" value="1"/>
</dbReference>
<keyword evidence="5" id="KW-1185">Reference proteome</keyword>
<dbReference type="PANTHER" id="PTHR48111">
    <property type="entry name" value="REGULATOR OF RPOS"/>
    <property type="match status" value="1"/>
</dbReference>
<feature type="modified residue" description="4-aspartylphosphate" evidence="2">
    <location>
        <position position="53"/>
    </location>
</feature>
<dbReference type="RefSeq" id="WP_073312095.1">
    <property type="nucleotide sequence ID" value="NZ_FQZI01000006.1"/>
</dbReference>
<dbReference type="Proteomes" id="UP000184488">
    <property type="component" value="Unassembled WGS sequence"/>
</dbReference>
<dbReference type="GO" id="GO:0000976">
    <property type="term" value="F:transcription cis-regulatory region binding"/>
    <property type="evidence" value="ECO:0007669"/>
    <property type="project" value="TreeGrafter"/>
</dbReference>
<dbReference type="InterPro" id="IPR039420">
    <property type="entry name" value="WalR-like"/>
</dbReference>
<dbReference type="InterPro" id="IPR011006">
    <property type="entry name" value="CheY-like_superfamily"/>
</dbReference>
<organism evidence="4 5">
    <name type="scientific">Flavobacterium terrae</name>
    <dbReference type="NCBI Taxonomy" id="415425"/>
    <lineage>
        <taxon>Bacteria</taxon>
        <taxon>Pseudomonadati</taxon>
        <taxon>Bacteroidota</taxon>
        <taxon>Flavobacteriia</taxon>
        <taxon>Flavobacteriales</taxon>
        <taxon>Flavobacteriaceae</taxon>
        <taxon>Flavobacterium</taxon>
    </lineage>
</organism>
<dbReference type="PANTHER" id="PTHR48111:SF17">
    <property type="entry name" value="TRANSCRIPTIONAL REGULATORY PROTEIN YPDB"/>
    <property type="match status" value="1"/>
</dbReference>
<dbReference type="Pfam" id="PF00072">
    <property type="entry name" value="Response_reg"/>
    <property type="match status" value="1"/>
</dbReference>
<evidence type="ECO:0000313" key="4">
    <source>
        <dbReference type="EMBL" id="SHJ14364.1"/>
    </source>
</evidence>
<dbReference type="Gene3D" id="3.40.50.2300">
    <property type="match status" value="1"/>
</dbReference>
<dbReference type="SMART" id="SM00448">
    <property type="entry name" value="REC"/>
    <property type="match status" value="1"/>
</dbReference>